<accession>A0A803MP01</accession>
<dbReference type="EnsemblPlants" id="AUR62033002-RA">
    <property type="protein sequence ID" value="AUR62033002-RA:cds"/>
    <property type="gene ID" value="AUR62033002"/>
</dbReference>
<reference evidence="4" key="2">
    <citation type="submission" date="2021-03" db="UniProtKB">
        <authorList>
            <consortium name="EnsemblPlants"/>
        </authorList>
    </citation>
    <scope>IDENTIFICATION</scope>
</reference>
<dbReference type="Pfam" id="PF14541">
    <property type="entry name" value="TAXi_C"/>
    <property type="match status" value="1"/>
</dbReference>
<dbReference type="GO" id="GO:0004190">
    <property type="term" value="F:aspartic-type endopeptidase activity"/>
    <property type="evidence" value="ECO:0007669"/>
    <property type="project" value="InterPro"/>
</dbReference>
<evidence type="ECO:0000313" key="5">
    <source>
        <dbReference type="Proteomes" id="UP000596660"/>
    </source>
</evidence>
<dbReference type="CDD" id="cd05472">
    <property type="entry name" value="cnd41_like"/>
    <property type="match status" value="1"/>
</dbReference>
<dbReference type="PROSITE" id="PS00141">
    <property type="entry name" value="ASP_PROTEASE"/>
    <property type="match status" value="1"/>
</dbReference>
<organism evidence="4 5">
    <name type="scientific">Chenopodium quinoa</name>
    <name type="common">Quinoa</name>
    <dbReference type="NCBI Taxonomy" id="63459"/>
    <lineage>
        <taxon>Eukaryota</taxon>
        <taxon>Viridiplantae</taxon>
        <taxon>Streptophyta</taxon>
        <taxon>Embryophyta</taxon>
        <taxon>Tracheophyta</taxon>
        <taxon>Spermatophyta</taxon>
        <taxon>Magnoliopsida</taxon>
        <taxon>eudicotyledons</taxon>
        <taxon>Gunneridae</taxon>
        <taxon>Pentapetalae</taxon>
        <taxon>Caryophyllales</taxon>
        <taxon>Chenopodiaceae</taxon>
        <taxon>Chenopodioideae</taxon>
        <taxon>Atripliceae</taxon>
        <taxon>Chenopodium</taxon>
    </lineage>
</organism>
<feature type="active site" evidence="2">
    <location>
        <position position="287"/>
    </location>
</feature>
<feature type="active site" evidence="2">
    <location>
        <position position="82"/>
    </location>
</feature>
<dbReference type="OMA" id="KMTGEHK"/>
<evidence type="ECO:0000313" key="4">
    <source>
        <dbReference type="EnsemblPlants" id="AUR62033002-RA:cds"/>
    </source>
</evidence>
<dbReference type="FunFam" id="2.40.70.10:FF:000021">
    <property type="entry name" value="Aspartyl protease AED1"/>
    <property type="match status" value="1"/>
</dbReference>
<dbReference type="InterPro" id="IPR033121">
    <property type="entry name" value="PEPTIDASE_A1"/>
</dbReference>
<comment type="similarity">
    <text evidence="1">Belongs to the peptidase A1 family.</text>
</comment>
<dbReference type="Proteomes" id="UP000596660">
    <property type="component" value="Unplaced"/>
</dbReference>
<dbReference type="SUPFAM" id="SSF50630">
    <property type="entry name" value="Acid proteases"/>
    <property type="match status" value="1"/>
</dbReference>
<dbReference type="InterPro" id="IPR033873">
    <property type="entry name" value="CND41-like"/>
</dbReference>
<dbReference type="Gene3D" id="2.40.70.10">
    <property type="entry name" value="Acid Proteases"/>
    <property type="match status" value="2"/>
</dbReference>
<evidence type="ECO:0000259" key="3">
    <source>
        <dbReference type="PROSITE" id="PS51767"/>
    </source>
</evidence>
<dbReference type="PROSITE" id="PS51767">
    <property type="entry name" value="PEPTIDASE_A1"/>
    <property type="match status" value="1"/>
</dbReference>
<dbReference type="InterPro" id="IPR032861">
    <property type="entry name" value="TAXi_N"/>
</dbReference>
<dbReference type="InterPro" id="IPR001461">
    <property type="entry name" value="Aspartic_peptidase_A1"/>
</dbReference>
<protein>
    <recommendedName>
        <fullName evidence="3">Peptidase A1 domain-containing protein</fullName>
    </recommendedName>
</protein>
<feature type="domain" description="Peptidase A1" evidence="3">
    <location>
        <begin position="66"/>
        <end position="406"/>
    </location>
</feature>
<dbReference type="InterPro" id="IPR021109">
    <property type="entry name" value="Peptidase_aspartic_dom_sf"/>
</dbReference>
<proteinExistence type="inferred from homology"/>
<sequence>MKHRDFCSRKNRHEINKSLQERVILDNDQVQLLQYRMKSLILGELQTLSSTQMPLSSGMRLEILNYVITMTLGGENMTVIVDTGSDLTWVQCKPCSLCYNQLEPIFNPATSLSYQSVTCNSIACRLLQETSGNQVACDFNPSACNYYVSYGDGSYSRGELATERLDIGNSHVDKFVFGCGRSNKGLFGSASGLMGLGKSNLSLISQTSELYGGVFSYCLPSTDEGKSGSLTLGGNTSVYRNTTPIFYTRMVQNPQLSSFYMLNLTGIGVGGVHLYTSSVQQNGILIDSGTVITRLPPSIYRALKAEFVKQFSGFPSAPSFSILDTCFDLSSYKEVRIPTVKLQFEGNAELNVDANGVFYLVKYDASQACLAFASLAYEDEIAIIGNYQQKNSRIVYDTKLSQVGFAEEEWEQPLLGGRTTRRWSTVAAPVVVWGGGQQESVWAGAELNVQLLHGSSSAGAGWRAELLPSAPASAVVAGRLPGCGGQLLRWLGSDMAAAAAVTWLGSKLSHGSPVFQF</sequence>
<keyword evidence="5" id="KW-1185">Reference proteome</keyword>
<reference evidence="4" key="1">
    <citation type="journal article" date="2017" name="Nature">
        <title>The genome of Chenopodium quinoa.</title>
        <authorList>
            <person name="Jarvis D.E."/>
            <person name="Ho Y.S."/>
            <person name="Lightfoot D.J."/>
            <person name="Schmoeckel S.M."/>
            <person name="Li B."/>
            <person name="Borm T.J.A."/>
            <person name="Ohyanagi H."/>
            <person name="Mineta K."/>
            <person name="Michell C.T."/>
            <person name="Saber N."/>
            <person name="Kharbatia N.M."/>
            <person name="Rupper R.R."/>
            <person name="Sharp A.R."/>
            <person name="Dally N."/>
            <person name="Boughton B.A."/>
            <person name="Woo Y.H."/>
            <person name="Gao G."/>
            <person name="Schijlen E.G.W.M."/>
            <person name="Guo X."/>
            <person name="Momin A.A."/>
            <person name="Negrao S."/>
            <person name="Al-Babili S."/>
            <person name="Gehring C."/>
            <person name="Roessner U."/>
            <person name="Jung C."/>
            <person name="Murphy K."/>
            <person name="Arold S.T."/>
            <person name="Gojobori T."/>
            <person name="van der Linden C.G."/>
            <person name="van Loo E.N."/>
            <person name="Jellen E.N."/>
            <person name="Maughan P.J."/>
            <person name="Tester M."/>
        </authorList>
    </citation>
    <scope>NUCLEOTIDE SEQUENCE [LARGE SCALE GENOMIC DNA]</scope>
    <source>
        <strain evidence="4">cv. PI 614886</strain>
    </source>
</reference>
<dbReference type="FunFam" id="2.40.70.10:FF:000049">
    <property type="entry name" value="Aspartyl protease AED1"/>
    <property type="match status" value="1"/>
</dbReference>
<dbReference type="Pfam" id="PF14543">
    <property type="entry name" value="TAXi_N"/>
    <property type="match status" value="1"/>
</dbReference>
<dbReference type="AlphaFoldDB" id="A0A803MP01"/>
<evidence type="ECO:0000256" key="2">
    <source>
        <dbReference type="PIRSR" id="PIRSR601461-1"/>
    </source>
</evidence>
<dbReference type="PANTHER" id="PTHR13683:SF827">
    <property type="entry name" value="PEPTIDASE A1 DOMAIN-CONTAINING PROTEIN"/>
    <property type="match status" value="1"/>
</dbReference>
<name>A0A803MP01_CHEQI</name>
<dbReference type="InterPro" id="IPR001969">
    <property type="entry name" value="Aspartic_peptidase_AS"/>
</dbReference>
<dbReference type="GO" id="GO:0006508">
    <property type="term" value="P:proteolysis"/>
    <property type="evidence" value="ECO:0007669"/>
    <property type="project" value="InterPro"/>
</dbReference>
<dbReference type="InterPro" id="IPR032799">
    <property type="entry name" value="TAXi_C"/>
</dbReference>
<dbReference type="PANTHER" id="PTHR13683">
    <property type="entry name" value="ASPARTYL PROTEASES"/>
    <property type="match status" value="1"/>
</dbReference>
<evidence type="ECO:0000256" key="1">
    <source>
        <dbReference type="ARBA" id="ARBA00007447"/>
    </source>
</evidence>
<dbReference type="Gramene" id="AUR62033002-RA">
    <property type="protein sequence ID" value="AUR62033002-RA:cds"/>
    <property type="gene ID" value="AUR62033002"/>
</dbReference>